<dbReference type="Pfam" id="PF01212">
    <property type="entry name" value="Beta_elim_lyase"/>
    <property type="match status" value="1"/>
</dbReference>
<evidence type="ECO:0000313" key="5">
    <source>
        <dbReference type="EMBL" id="MBD2533631.1"/>
    </source>
</evidence>
<dbReference type="InterPro" id="IPR015424">
    <property type="entry name" value="PyrdxlP-dep_Trfase"/>
</dbReference>
<proteinExistence type="inferred from homology"/>
<dbReference type="PANTHER" id="PTHR32325">
    <property type="entry name" value="BETA-ELIMINATING LYASE-LIKE PROTEIN-RELATED"/>
    <property type="match status" value="1"/>
</dbReference>
<feature type="domain" description="Aromatic amino acid beta-eliminating lyase/threonine aldolase" evidence="4">
    <location>
        <begin position="62"/>
        <end position="307"/>
    </location>
</feature>
<comment type="cofactor">
    <cofactor evidence="1">
        <name>pyridoxal 5'-phosphate</name>
        <dbReference type="ChEBI" id="CHEBI:597326"/>
    </cofactor>
</comment>
<comment type="caution">
    <text evidence="5">The sequence shown here is derived from an EMBL/GenBank/DDBJ whole genome shotgun (WGS) entry which is preliminary data.</text>
</comment>
<dbReference type="InterPro" id="IPR015422">
    <property type="entry name" value="PyrdxlP-dep_Trfase_small"/>
</dbReference>
<evidence type="ECO:0000313" key="6">
    <source>
        <dbReference type="Proteomes" id="UP000623440"/>
    </source>
</evidence>
<evidence type="ECO:0000256" key="1">
    <source>
        <dbReference type="ARBA" id="ARBA00001933"/>
    </source>
</evidence>
<evidence type="ECO:0000256" key="2">
    <source>
        <dbReference type="ARBA" id="ARBA00009721"/>
    </source>
</evidence>
<dbReference type="Gene3D" id="3.40.640.10">
    <property type="entry name" value="Type I PLP-dependent aspartate aminotransferase-like (Major domain)"/>
    <property type="match status" value="1"/>
</dbReference>
<evidence type="ECO:0000256" key="3">
    <source>
        <dbReference type="ARBA" id="ARBA00022898"/>
    </source>
</evidence>
<accession>A0ABR8DW93</accession>
<dbReference type="InterPro" id="IPR001597">
    <property type="entry name" value="ArAA_b-elim_lyase/Thr_aldolase"/>
</dbReference>
<protein>
    <recommendedName>
        <fullName evidence="4">Aromatic amino acid beta-eliminating lyase/threonine aldolase domain-containing protein</fullName>
    </recommendedName>
</protein>
<dbReference type="Proteomes" id="UP000623440">
    <property type="component" value="Unassembled WGS sequence"/>
</dbReference>
<dbReference type="InterPro" id="IPR015421">
    <property type="entry name" value="PyrdxlP-dep_Trfase_major"/>
</dbReference>
<comment type="similarity">
    <text evidence="2">Belongs to the beta-eliminating lyase family.</text>
</comment>
<keyword evidence="6" id="KW-1185">Reference proteome</keyword>
<name>A0ABR8DW93_9NOSO</name>
<organism evidence="5 6">
    <name type="scientific">Nostoc flagelliforme FACHB-838</name>
    <dbReference type="NCBI Taxonomy" id="2692904"/>
    <lineage>
        <taxon>Bacteria</taxon>
        <taxon>Bacillati</taxon>
        <taxon>Cyanobacteriota</taxon>
        <taxon>Cyanophyceae</taxon>
        <taxon>Nostocales</taxon>
        <taxon>Nostocaceae</taxon>
        <taxon>Nostoc</taxon>
    </lineage>
</organism>
<dbReference type="EMBL" id="JACJSI010000106">
    <property type="protein sequence ID" value="MBD2533631.1"/>
    <property type="molecule type" value="Genomic_DNA"/>
</dbReference>
<sequence length="428" mass="47685">MKLAEAPSSRMQVLELAGHNLDVVPSEYITLDLQSDSLIHKSFPSVGCESGLRQDQSHGNISVEKLFSRYFGFPHVIAVSQGRLAEAIFSRTMLRNGHYIPGSSLFSTTRVHQEQNGGTPVEVMSAESLDIASLYPFKGNINIATLEQVIQTHHPRWIPYICIEPCNNAVGGHPISLENMRAVADLARHYRIPVYLDACRIIDNALMIQEREKQYRNTPVDEIIREFCSYADGCTMSATKDFPTSIGGFFATRDPELFYRCIDQIALLGSGLSHDAKENIACAMENMDDVFARVRERINLVKKLHNALGENCLLAKPAGGHAVFLNVSVQNLGIPQRHNPERAFLYRLFRDYGIRGSVNPRSPDQIAKNISFVRFALPIVGLRGEVIEKAADDISAVLAAKDSIQGLEIVKKYSGLTGFTRSHYRPVR</sequence>
<reference evidence="5 6" key="1">
    <citation type="journal article" date="2020" name="ISME J.">
        <title>Comparative genomics reveals insights into cyanobacterial evolution and habitat adaptation.</title>
        <authorList>
            <person name="Chen M.Y."/>
            <person name="Teng W.K."/>
            <person name="Zhao L."/>
            <person name="Hu C.X."/>
            <person name="Zhou Y.K."/>
            <person name="Han B.P."/>
            <person name="Song L.R."/>
            <person name="Shu W.S."/>
        </authorList>
    </citation>
    <scope>NUCLEOTIDE SEQUENCE [LARGE SCALE GENOMIC DNA]</scope>
    <source>
        <strain evidence="5 6">FACHB-838</strain>
    </source>
</reference>
<dbReference type="Gene3D" id="3.90.1150.10">
    <property type="entry name" value="Aspartate Aminotransferase, domain 1"/>
    <property type="match status" value="1"/>
</dbReference>
<keyword evidence="3" id="KW-0663">Pyridoxal phosphate</keyword>
<dbReference type="PANTHER" id="PTHR32325:SF4">
    <property type="entry name" value="TRYPTOPHANASE"/>
    <property type="match status" value="1"/>
</dbReference>
<evidence type="ECO:0000259" key="4">
    <source>
        <dbReference type="Pfam" id="PF01212"/>
    </source>
</evidence>
<dbReference type="RefSeq" id="WP_190944192.1">
    <property type="nucleotide sequence ID" value="NZ_JACJSI010000106.1"/>
</dbReference>
<dbReference type="SUPFAM" id="SSF53383">
    <property type="entry name" value="PLP-dependent transferases"/>
    <property type="match status" value="1"/>
</dbReference>
<gene>
    <name evidence="5" type="ORF">H6G97_30405</name>
</gene>